<dbReference type="RefSeq" id="WP_151050291.1">
    <property type="nucleotide sequence ID" value="NZ_CABVPN010000025.1"/>
</dbReference>
<dbReference type="Pfam" id="PF08786">
    <property type="entry name" value="DcrB"/>
    <property type="match status" value="1"/>
</dbReference>
<protein>
    <recommendedName>
        <fullName evidence="3">DUF1795 domain-containing protein</fullName>
    </recommendedName>
</protein>
<name>A0A6P2NW28_9BURK</name>
<dbReference type="GeneID" id="93029858"/>
<gene>
    <name evidence="1" type="ORF">BDI24065_04790</name>
</gene>
<dbReference type="InterPro" id="IPR016123">
    <property type="entry name" value="Mog1/PsbP_a/b/a-sand"/>
</dbReference>
<dbReference type="EMBL" id="CABVPN010000025">
    <property type="protein sequence ID" value="VWB99341.1"/>
    <property type="molecule type" value="Genomic_DNA"/>
</dbReference>
<evidence type="ECO:0008006" key="3">
    <source>
        <dbReference type="Google" id="ProtNLM"/>
    </source>
</evidence>
<accession>A0A6P2NW28</accession>
<evidence type="ECO:0000313" key="2">
    <source>
        <dbReference type="Proteomes" id="UP000494125"/>
    </source>
</evidence>
<sequence length="273" mass="30130">MSEYQMNDAVIQLPAHFKDKTIHLFTVDETGSGSSGFTFVVSRAPMEPDDTVDTFVTRLVSEMRKSLPRFELKHLENREIDGETAREIDYRWVSEGAPLHQRQTVVMSPRAGRERVAISFIGTCPKSFTDDKSKEYKNLLASVVLARPDRAAFVPIALGQDEAGIVFVLHEPSATLYVLTGMAELYRHDVTEMFDDTAFFGSGGEPLVLQPAPDGQSAWRAKDGRQFALWTVDLREHASLSDRLGGVTAVKGMTGMQSVEAVRAYLTAVANAG</sequence>
<dbReference type="Gene3D" id="3.40.1000.10">
    <property type="entry name" value="Mog1/PsbP, alpha/beta/alpha sandwich"/>
    <property type="match status" value="1"/>
</dbReference>
<proteinExistence type="predicted"/>
<dbReference type="AlphaFoldDB" id="A0A6P2NW28"/>
<reference evidence="1 2" key="1">
    <citation type="submission" date="2019-09" db="EMBL/GenBank/DDBJ databases">
        <authorList>
            <person name="Depoorter E."/>
        </authorList>
    </citation>
    <scope>NUCLEOTIDE SEQUENCE [LARGE SCALE GENOMIC DNA]</scope>
    <source>
        <strain evidence="1">LMG 24065</strain>
    </source>
</reference>
<dbReference type="SUPFAM" id="SSF55724">
    <property type="entry name" value="Mog1p/PsbP-like"/>
    <property type="match status" value="1"/>
</dbReference>
<evidence type="ECO:0000313" key="1">
    <source>
        <dbReference type="EMBL" id="VWB99341.1"/>
    </source>
</evidence>
<keyword evidence="2" id="KW-1185">Reference proteome</keyword>
<organism evidence="1 2">
    <name type="scientific">Burkholderia diffusa</name>
    <dbReference type="NCBI Taxonomy" id="488732"/>
    <lineage>
        <taxon>Bacteria</taxon>
        <taxon>Pseudomonadati</taxon>
        <taxon>Pseudomonadota</taxon>
        <taxon>Betaproteobacteria</taxon>
        <taxon>Burkholderiales</taxon>
        <taxon>Burkholderiaceae</taxon>
        <taxon>Burkholderia</taxon>
        <taxon>Burkholderia cepacia complex</taxon>
    </lineage>
</organism>
<dbReference type="Proteomes" id="UP000494125">
    <property type="component" value="Unassembled WGS sequence"/>
</dbReference>
<dbReference type="InterPro" id="IPR014894">
    <property type="entry name" value="DcrB/EagT6"/>
</dbReference>